<evidence type="ECO:0000313" key="1">
    <source>
        <dbReference type="EMBL" id="KAJ8947405.1"/>
    </source>
</evidence>
<keyword evidence="2" id="KW-1185">Reference proteome</keyword>
<accession>A0AAV8Y8X5</accession>
<dbReference type="Proteomes" id="UP001162162">
    <property type="component" value="Unassembled WGS sequence"/>
</dbReference>
<evidence type="ECO:0000313" key="2">
    <source>
        <dbReference type="Proteomes" id="UP001162162"/>
    </source>
</evidence>
<dbReference type="InterPro" id="IPR001611">
    <property type="entry name" value="Leu-rich_rpt"/>
</dbReference>
<reference evidence="1" key="1">
    <citation type="journal article" date="2023" name="Insect Mol. Biol.">
        <title>Genome sequencing provides insights into the evolution of gene families encoding plant cell wall-degrading enzymes in longhorned beetles.</title>
        <authorList>
            <person name="Shin N.R."/>
            <person name="Okamura Y."/>
            <person name="Kirsch R."/>
            <person name="Pauchet Y."/>
        </authorList>
    </citation>
    <scope>NUCLEOTIDE SEQUENCE</scope>
    <source>
        <strain evidence="1">AMC_N1</strain>
    </source>
</reference>
<dbReference type="PANTHER" id="PTHR24114">
    <property type="entry name" value="LEUCINE RICH REPEAT FAMILY PROTEIN"/>
    <property type="match status" value="1"/>
</dbReference>
<dbReference type="PANTHER" id="PTHR24114:SF2">
    <property type="entry name" value="F-BOX DOMAIN-CONTAINING PROTEIN-RELATED"/>
    <property type="match status" value="1"/>
</dbReference>
<dbReference type="SUPFAM" id="SSF52047">
    <property type="entry name" value="RNI-like"/>
    <property type="match status" value="1"/>
</dbReference>
<dbReference type="SMART" id="SM00368">
    <property type="entry name" value="LRR_RI"/>
    <property type="match status" value="4"/>
</dbReference>
<dbReference type="InterPro" id="IPR052394">
    <property type="entry name" value="LRR-containing"/>
</dbReference>
<dbReference type="Pfam" id="PF13516">
    <property type="entry name" value="LRR_6"/>
    <property type="match status" value="2"/>
</dbReference>
<dbReference type="EMBL" id="JAPWTK010000161">
    <property type="protein sequence ID" value="KAJ8947405.1"/>
    <property type="molecule type" value="Genomic_DNA"/>
</dbReference>
<proteinExistence type="predicted"/>
<name>A0AAV8Y8X5_9CUCU</name>
<dbReference type="Gene3D" id="3.80.10.10">
    <property type="entry name" value="Ribonuclease Inhibitor"/>
    <property type="match status" value="1"/>
</dbReference>
<protein>
    <submittedName>
        <fullName evidence="1">Uncharacterized protein</fullName>
    </submittedName>
</protein>
<dbReference type="InterPro" id="IPR032675">
    <property type="entry name" value="LRR_dom_sf"/>
</dbReference>
<sequence length="545" mass="62388">MKYILGVYQKRDDSLKVLILERWDEQTPKTLQEICVEAIAKNWEEHPILDEIAMPVDRYLLLDLLGTDLPLPLTIPRINDDVYWKRSYTERWPLCLPHHVKPLEIFEILRTGDLRRLSGVYSPSGSNGNNSVIENLSEKCTISNRHECEGLDRLKEKSKGSHKQRTWKEYYIEMHIKEYFEALEPENYDPEKTERFGVEGIRPRLQPVTGAVNVSQLELANEKHLGKEHIRRNVLSFKDIKELSDLCSPYIKSLKIEYMQCAEDSESKIPLNAILTGFQNLEELSLCFKQTYVGEEFSWNVLKTSYQDIRLLAKGLEKLRLQVLRIRNSDIDCEKLMTILKSLLKHELKVLDFFTLGAIALSKFSLYVPIKQLILTNNKIGSKGIKCLSHALCQDACQISELDLHLNPIGNTGGNLLFQALIVGAKNLKSLLLSGCGFSEDISVGEMLEINNSLEAMDISCNNIHEEGGQKILAAMQRNSKIKKLDLKMCKVSSETEFAIYQLVYKNRKTRKPTVTGNSEIDIEKMKQGPVLSDELLVEFEKILQ</sequence>
<dbReference type="AlphaFoldDB" id="A0AAV8Y8X5"/>
<organism evidence="1 2">
    <name type="scientific">Aromia moschata</name>
    <dbReference type="NCBI Taxonomy" id="1265417"/>
    <lineage>
        <taxon>Eukaryota</taxon>
        <taxon>Metazoa</taxon>
        <taxon>Ecdysozoa</taxon>
        <taxon>Arthropoda</taxon>
        <taxon>Hexapoda</taxon>
        <taxon>Insecta</taxon>
        <taxon>Pterygota</taxon>
        <taxon>Neoptera</taxon>
        <taxon>Endopterygota</taxon>
        <taxon>Coleoptera</taxon>
        <taxon>Polyphaga</taxon>
        <taxon>Cucujiformia</taxon>
        <taxon>Chrysomeloidea</taxon>
        <taxon>Cerambycidae</taxon>
        <taxon>Cerambycinae</taxon>
        <taxon>Callichromatini</taxon>
        <taxon>Aromia</taxon>
    </lineage>
</organism>
<comment type="caution">
    <text evidence="1">The sequence shown here is derived from an EMBL/GenBank/DDBJ whole genome shotgun (WGS) entry which is preliminary data.</text>
</comment>
<gene>
    <name evidence="1" type="ORF">NQ318_009611</name>
</gene>